<comment type="caution">
    <text evidence="1">The sequence shown here is derived from an EMBL/GenBank/DDBJ whole genome shotgun (WGS) entry which is preliminary data.</text>
</comment>
<protein>
    <submittedName>
        <fullName evidence="1">Uncharacterized protein</fullName>
    </submittedName>
</protein>
<dbReference type="Proteomes" id="UP001139028">
    <property type="component" value="Unassembled WGS sequence"/>
</dbReference>
<evidence type="ECO:0000313" key="1">
    <source>
        <dbReference type="EMBL" id="MCO1333103.1"/>
    </source>
</evidence>
<organism evidence="1 2">
    <name type="scientific">Microbulbifer okhotskensis</name>
    <dbReference type="NCBI Taxonomy" id="2926617"/>
    <lineage>
        <taxon>Bacteria</taxon>
        <taxon>Pseudomonadati</taxon>
        <taxon>Pseudomonadota</taxon>
        <taxon>Gammaproteobacteria</taxon>
        <taxon>Cellvibrionales</taxon>
        <taxon>Microbulbiferaceae</taxon>
        <taxon>Microbulbifer</taxon>
    </lineage>
</organism>
<dbReference type="EMBL" id="JALBWM010000005">
    <property type="protein sequence ID" value="MCO1333103.1"/>
    <property type="molecule type" value="Genomic_DNA"/>
</dbReference>
<proteinExistence type="predicted"/>
<sequence length="102" mass="11374">MTIFTKETNFLEALRKSSFSLESLPDAISIPDVSDEGEPESKALLLATVDDLAFAQQGLNKELSRIVQEMESLRRVHDMARGYGAKGADYALEFLREHGEVK</sequence>
<evidence type="ECO:0000313" key="2">
    <source>
        <dbReference type="Proteomes" id="UP001139028"/>
    </source>
</evidence>
<gene>
    <name evidence="1" type="ORF">MO867_02000</name>
</gene>
<name>A0A9X2J3J3_9GAMM</name>
<dbReference type="RefSeq" id="WP_249692628.1">
    <property type="nucleotide sequence ID" value="NZ_JALBWM010000005.1"/>
</dbReference>
<keyword evidence="2" id="KW-1185">Reference proteome</keyword>
<dbReference type="AlphaFoldDB" id="A0A9X2J3J3"/>
<accession>A0A9X2J3J3</accession>
<reference evidence="1" key="1">
    <citation type="journal article" date="2022" name="Arch. Microbiol.">
        <title>Microbulbifer okhotskensis sp. nov., isolated from a deep bottom sediment of the Okhotsk Sea.</title>
        <authorList>
            <person name="Romanenko L."/>
            <person name="Kurilenko V."/>
            <person name="Otstavnykh N."/>
            <person name="Velansky P."/>
            <person name="Isaeva M."/>
            <person name="Mikhailov V."/>
        </authorList>
    </citation>
    <scope>NUCLEOTIDE SEQUENCE</scope>
    <source>
        <strain evidence="1">OS29</strain>
    </source>
</reference>